<sequence>MSKLLENVVGEFAKLPGVGRRTALRLALHLLRQDVEDVDLFAGAVYQFRRDIRWCRQCRNLSDDELCPICSDPKRDKTTICVVEQVGDLISIENTRQYNGLYHVLGGVISPIQGISPSDLHVDLLTDNIRRLGVREVILALGTTIEGETTSYYLTKKLQPLGVVVSVISRGIGFGDELEYADELTITHALRNRRPL</sequence>
<dbReference type="Pfam" id="PF02132">
    <property type="entry name" value="RecR_ZnF"/>
    <property type="match status" value="1"/>
</dbReference>
<evidence type="ECO:0000256" key="4">
    <source>
        <dbReference type="ARBA" id="ARBA00022833"/>
    </source>
</evidence>
<evidence type="ECO:0000256" key="5">
    <source>
        <dbReference type="ARBA" id="ARBA00023172"/>
    </source>
</evidence>
<keyword evidence="6 7" id="KW-0234">DNA repair</keyword>
<evidence type="ECO:0000256" key="3">
    <source>
        <dbReference type="ARBA" id="ARBA00022771"/>
    </source>
</evidence>
<comment type="function">
    <text evidence="7">May play a role in DNA repair. It seems to be involved in an RecBC-independent recombinational process of DNA repair. It may act with RecF and RecO.</text>
</comment>
<dbReference type="InterPro" id="IPR023627">
    <property type="entry name" value="Rcmb_RecR"/>
</dbReference>
<keyword evidence="2 7" id="KW-0227">DNA damage</keyword>
<dbReference type="PANTHER" id="PTHR30446:SF0">
    <property type="entry name" value="RECOMBINATION PROTEIN RECR"/>
    <property type="match status" value="1"/>
</dbReference>
<keyword evidence="5 7" id="KW-0233">DNA recombination</keyword>
<dbReference type="InterPro" id="IPR006171">
    <property type="entry name" value="TOPRIM_dom"/>
</dbReference>
<dbReference type="Pfam" id="PF13662">
    <property type="entry name" value="Toprim_4"/>
    <property type="match status" value="1"/>
</dbReference>
<keyword evidence="10" id="KW-1185">Reference proteome</keyword>
<dbReference type="Pfam" id="PF21175">
    <property type="entry name" value="RecR_C"/>
    <property type="match status" value="1"/>
</dbReference>
<dbReference type="GO" id="GO:0006310">
    <property type="term" value="P:DNA recombination"/>
    <property type="evidence" value="ECO:0007669"/>
    <property type="project" value="UniProtKB-UniRule"/>
</dbReference>
<dbReference type="Gene3D" id="3.30.60.80">
    <property type="match status" value="1"/>
</dbReference>
<dbReference type="SUPFAM" id="SSF111304">
    <property type="entry name" value="Recombination protein RecR"/>
    <property type="match status" value="1"/>
</dbReference>
<keyword evidence="3 7" id="KW-0863">Zinc-finger</keyword>
<reference evidence="9 10" key="1">
    <citation type="submission" date="2018-06" db="EMBL/GenBank/DDBJ databases">
        <authorList>
            <consortium name="Pathogen Informatics"/>
            <person name="Doyle S."/>
        </authorList>
    </citation>
    <scope>NUCLEOTIDE SEQUENCE [LARGE SCALE GENOMIC DNA]</scope>
    <source>
        <strain evidence="9 10">NCTC11190</strain>
    </source>
</reference>
<dbReference type="GO" id="GO:0008270">
    <property type="term" value="F:zinc ion binding"/>
    <property type="evidence" value="ECO:0007669"/>
    <property type="project" value="UniProtKB-KW"/>
</dbReference>
<dbReference type="GO" id="GO:0006281">
    <property type="term" value="P:DNA repair"/>
    <property type="evidence" value="ECO:0007669"/>
    <property type="project" value="UniProtKB-UniRule"/>
</dbReference>
<dbReference type="Gene3D" id="1.10.8.420">
    <property type="entry name" value="RecR Domain 1"/>
    <property type="match status" value="1"/>
</dbReference>
<dbReference type="GO" id="GO:0003677">
    <property type="term" value="F:DNA binding"/>
    <property type="evidence" value="ECO:0007669"/>
    <property type="project" value="UniProtKB-UniRule"/>
</dbReference>
<dbReference type="Proteomes" id="UP000255233">
    <property type="component" value="Unassembled WGS sequence"/>
</dbReference>
<evidence type="ECO:0000313" key="9">
    <source>
        <dbReference type="EMBL" id="SUE33819.1"/>
    </source>
</evidence>
<feature type="domain" description="Toprim" evidence="8">
    <location>
        <begin position="78"/>
        <end position="173"/>
    </location>
</feature>
<evidence type="ECO:0000256" key="6">
    <source>
        <dbReference type="ARBA" id="ARBA00023204"/>
    </source>
</evidence>
<dbReference type="InterPro" id="IPR015967">
    <property type="entry name" value="Rcmb_RecR_Znf"/>
</dbReference>
<dbReference type="Pfam" id="PF21176">
    <property type="entry name" value="RecR_HhH"/>
    <property type="match status" value="1"/>
</dbReference>
<dbReference type="RefSeq" id="WP_027290283.1">
    <property type="nucleotide sequence ID" value="NZ_UGVL01000001.1"/>
</dbReference>
<keyword evidence="1 7" id="KW-0479">Metal-binding</keyword>
<organism evidence="9 10">
    <name type="scientific">Rikenella microfusus</name>
    <dbReference type="NCBI Taxonomy" id="28139"/>
    <lineage>
        <taxon>Bacteria</taxon>
        <taxon>Pseudomonadati</taxon>
        <taxon>Bacteroidota</taxon>
        <taxon>Bacteroidia</taxon>
        <taxon>Bacteroidales</taxon>
        <taxon>Rikenellaceae</taxon>
        <taxon>Rikenella</taxon>
    </lineage>
</organism>
<dbReference type="InterPro" id="IPR000093">
    <property type="entry name" value="DNA_Rcmb_RecR"/>
</dbReference>
<proteinExistence type="inferred from homology"/>
<dbReference type="AlphaFoldDB" id="A0A379MSS0"/>
<feature type="zinc finger region" description="C4-type" evidence="7">
    <location>
        <begin position="55"/>
        <end position="70"/>
    </location>
</feature>
<comment type="similarity">
    <text evidence="7">Belongs to the RecR family.</text>
</comment>
<evidence type="ECO:0000256" key="7">
    <source>
        <dbReference type="HAMAP-Rule" id="MF_00017"/>
    </source>
</evidence>
<protein>
    <recommendedName>
        <fullName evidence="7">Recombination protein RecR</fullName>
    </recommendedName>
</protein>
<dbReference type="PROSITE" id="PS50880">
    <property type="entry name" value="TOPRIM"/>
    <property type="match status" value="1"/>
</dbReference>
<dbReference type="STRING" id="880526.GCA_000427365_00416"/>
<dbReference type="SMART" id="SM00493">
    <property type="entry name" value="TOPRIM"/>
    <property type="match status" value="1"/>
</dbReference>
<dbReference type="NCBIfam" id="TIGR00615">
    <property type="entry name" value="recR"/>
    <property type="match status" value="1"/>
</dbReference>
<dbReference type="EMBL" id="UGVL01000001">
    <property type="protein sequence ID" value="SUE33819.1"/>
    <property type="molecule type" value="Genomic_DNA"/>
</dbReference>
<dbReference type="HAMAP" id="MF_00017">
    <property type="entry name" value="RecR"/>
    <property type="match status" value="1"/>
</dbReference>
<evidence type="ECO:0000313" key="10">
    <source>
        <dbReference type="Proteomes" id="UP000255233"/>
    </source>
</evidence>
<evidence type="ECO:0000259" key="8">
    <source>
        <dbReference type="PROSITE" id="PS50880"/>
    </source>
</evidence>
<dbReference type="OrthoDB" id="9802672at2"/>
<dbReference type="Gene3D" id="3.40.1360.10">
    <property type="match status" value="1"/>
</dbReference>
<dbReference type="PROSITE" id="PS01300">
    <property type="entry name" value="RECR"/>
    <property type="match status" value="1"/>
</dbReference>
<accession>A0A379MSS0</accession>
<evidence type="ECO:0000256" key="2">
    <source>
        <dbReference type="ARBA" id="ARBA00022763"/>
    </source>
</evidence>
<dbReference type="CDD" id="cd01025">
    <property type="entry name" value="TOPRIM_recR"/>
    <property type="match status" value="1"/>
</dbReference>
<dbReference type="PANTHER" id="PTHR30446">
    <property type="entry name" value="RECOMBINATION PROTEIN RECR"/>
    <property type="match status" value="1"/>
</dbReference>
<dbReference type="InterPro" id="IPR034137">
    <property type="entry name" value="TOPRIM_RecR"/>
</dbReference>
<gene>
    <name evidence="7 9" type="primary">recR</name>
    <name evidence="9" type="ORF">NCTC11190_01031</name>
</gene>
<keyword evidence="4 7" id="KW-0862">Zinc</keyword>
<name>A0A379MSS0_9BACT</name>
<evidence type="ECO:0000256" key="1">
    <source>
        <dbReference type="ARBA" id="ARBA00022723"/>
    </source>
</evidence>